<feature type="transmembrane region" description="Helical" evidence="7">
    <location>
        <begin position="387"/>
        <end position="406"/>
    </location>
</feature>
<feature type="transmembrane region" description="Helical" evidence="7">
    <location>
        <begin position="108"/>
        <end position="125"/>
    </location>
</feature>
<dbReference type="AlphaFoldDB" id="A0A978UK88"/>
<evidence type="ECO:0000256" key="1">
    <source>
        <dbReference type="ARBA" id="ARBA00004141"/>
    </source>
</evidence>
<feature type="transmembrane region" description="Helical" evidence="7">
    <location>
        <begin position="321"/>
        <end position="344"/>
    </location>
</feature>
<evidence type="ECO:0000256" key="7">
    <source>
        <dbReference type="SAM" id="Phobius"/>
    </source>
</evidence>
<dbReference type="EMBL" id="JAEACU010000010">
    <property type="protein sequence ID" value="KAH7515240.1"/>
    <property type="molecule type" value="Genomic_DNA"/>
</dbReference>
<evidence type="ECO:0000256" key="4">
    <source>
        <dbReference type="ARBA" id="ARBA00022692"/>
    </source>
</evidence>
<comment type="similarity">
    <text evidence="2">Belongs to the major facilitator superfamily. Folate-biopterin transporter (TC 2.A.71) family.</text>
</comment>
<evidence type="ECO:0000313" key="9">
    <source>
        <dbReference type="Proteomes" id="UP000813462"/>
    </source>
</evidence>
<dbReference type="Pfam" id="PF03092">
    <property type="entry name" value="BT1"/>
    <property type="match status" value="2"/>
</dbReference>
<feature type="transmembrane region" description="Helical" evidence="7">
    <location>
        <begin position="490"/>
        <end position="508"/>
    </location>
</feature>
<keyword evidence="6 7" id="KW-0472">Membrane</keyword>
<dbReference type="PANTHER" id="PTHR31585">
    <property type="entry name" value="FOLATE-BIOPTERIN TRANSPORTER 1, CHLOROPLASTIC"/>
    <property type="match status" value="1"/>
</dbReference>
<dbReference type="PANTHER" id="PTHR31585:SF2">
    <property type="entry name" value="FOLATE-BIOPTERIN TRANSPORTER 7-RELATED"/>
    <property type="match status" value="1"/>
</dbReference>
<accession>A0A978UK88</accession>
<keyword evidence="4 7" id="KW-0812">Transmembrane</keyword>
<name>A0A978UK88_ZIZJJ</name>
<feature type="transmembrane region" description="Helical" evidence="7">
    <location>
        <begin position="165"/>
        <end position="187"/>
    </location>
</feature>
<dbReference type="InterPro" id="IPR036259">
    <property type="entry name" value="MFS_trans_sf"/>
</dbReference>
<evidence type="ECO:0000256" key="6">
    <source>
        <dbReference type="ARBA" id="ARBA00023136"/>
    </source>
</evidence>
<feature type="transmembrane region" description="Helical" evidence="7">
    <location>
        <begin position="418"/>
        <end position="443"/>
    </location>
</feature>
<feature type="transmembrane region" description="Helical" evidence="7">
    <location>
        <begin position="271"/>
        <end position="289"/>
    </location>
</feature>
<protein>
    <recommendedName>
        <fullName evidence="10">Folate-biopterin transporter 7</fullName>
    </recommendedName>
</protein>
<sequence length="524" mass="57212">MGASDSEGSQRNPIRKVLGLGYWVQGFRCFPWMVVNFFLKDALHVHPSTLQLLQNSANLPMVAKPLFGILSDAVYLAGQHRIPYIAIGGILPPSFPFIRLSYTLNPLVSALLSVLNYLVFNKFLIDLHGAKRIPANTWFRIIWAVANGKYYQINYELGRNNKLDVAGLMAVIIAILQAASWLAIATLAQSSISISTLTLFLLLSNLGASIAEVANDAIVAEAGKQLTSSRSSQTPSSGELQSFVWMASSAGGVFGNLLAGLVIDRFSPRKMFLLFGFLLLLQFFITITVRESSLNLPKSPPTVGIRKQLSELTVALKKPEIAYSVTWFAASNAIIPTLTGTMFFYQTQCLKIESSVLGISKVFGQAAMLLWSIIYDRCLKVVPSRKVISAIQAVMAVFMVSDVLFVKGIYRSMGMPDSLYVMIFSGLSEVLFFIKILPFSVLIARLCPPGCEGSLMAFVMSVIAVAFIVSGYLGVALASYVGVTGNNFSGFPLALLIQAICTLLPVYWSSNIPDDDEKSKNKNE</sequence>
<feature type="transmembrane region" description="Helical" evidence="7">
    <location>
        <begin position="240"/>
        <end position="259"/>
    </location>
</feature>
<dbReference type="GO" id="GO:0016020">
    <property type="term" value="C:membrane"/>
    <property type="evidence" value="ECO:0007669"/>
    <property type="project" value="UniProtKB-SubCell"/>
</dbReference>
<feature type="transmembrane region" description="Helical" evidence="7">
    <location>
        <begin position="455"/>
        <end position="478"/>
    </location>
</feature>
<comment type="caution">
    <text evidence="8">The sequence shown here is derived from an EMBL/GenBank/DDBJ whole genome shotgun (WGS) entry which is preliminary data.</text>
</comment>
<dbReference type="Gene3D" id="1.20.1250.20">
    <property type="entry name" value="MFS general substrate transporter like domains"/>
    <property type="match status" value="1"/>
</dbReference>
<evidence type="ECO:0000256" key="3">
    <source>
        <dbReference type="ARBA" id="ARBA00022448"/>
    </source>
</evidence>
<reference evidence="8" key="1">
    <citation type="journal article" date="2021" name="Front. Plant Sci.">
        <title>Chromosome-Scale Genome Assembly for Chinese Sour Jujube and Insights Into Its Genome Evolution and Domestication Signature.</title>
        <authorList>
            <person name="Shen L.-Y."/>
            <person name="Luo H."/>
            <person name="Wang X.-L."/>
            <person name="Wang X.-M."/>
            <person name="Qiu X.-J."/>
            <person name="Liu H."/>
            <person name="Zhou S.-S."/>
            <person name="Jia K.-H."/>
            <person name="Nie S."/>
            <person name="Bao Y.-T."/>
            <person name="Zhang R.-G."/>
            <person name="Yun Q.-Z."/>
            <person name="Chai Y.-H."/>
            <person name="Lu J.-Y."/>
            <person name="Li Y."/>
            <person name="Zhao S.-W."/>
            <person name="Mao J.-F."/>
            <person name="Jia S.-G."/>
            <person name="Mao Y.-M."/>
        </authorList>
    </citation>
    <scope>NUCLEOTIDE SEQUENCE</scope>
    <source>
        <strain evidence="8">AT0</strain>
        <tissue evidence="8">Leaf</tissue>
    </source>
</reference>
<organism evidence="8 9">
    <name type="scientific">Ziziphus jujuba var. spinosa</name>
    <dbReference type="NCBI Taxonomy" id="714518"/>
    <lineage>
        <taxon>Eukaryota</taxon>
        <taxon>Viridiplantae</taxon>
        <taxon>Streptophyta</taxon>
        <taxon>Embryophyta</taxon>
        <taxon>Tracheophyta</taxon>
        <taxon>Spermatophyta</taxon>
        <taxon>Magnoliopsida</taxon>
        <taxon>eudicotyledons</taxon>
        <taxon>Gunneridae</taxon>
        <taxon>Pentapetalae</taxon>
        <taxon>rosids</taxon>
        <taxon>fabids</taxon>
        <taxon>Rosales</taxon>
        <taxon>Rhamnaceae</taxon>
        <taxon>Paliureae</taxon>
        <taxon>Ziziphus</taxon>
    </lineage>
</organism>
<keyword evidence="3" id="KW-0813">Transport</keyword>
<proteinExistence type="inferred from homology"/>
<evidence type="ECO:0000313" key="8">
    <source>
        <dbReference type="EMBL" id="KAH7515240.1"/>
    </source>
</evidence>
<evidence type="ECO:0008006" key="10">
    <source>
        <dbReference type="Google" id="ProtNLM"/>
    </source>
</evidence>
<dbReference type="SUPFAM" id="SSF103473">
    <property type="entry name" value="MFS general substrate transporter"/>
    <property type="match status" value="1"/>
</dbReference>
<comment type="subcellular location">
    <subcellularLocation>
        <location evidence="1">Membrane</location>
        <topology evidence="1">Multi-pass membrane protein</topology>
    </subcellularLocation>
</comment>
<evidence type="ECO:0000256" key="2">
    <source>
        <dbReference type="ARBA" id="ARBA00007015"/>
    </source>
</evidence>
<dbReference type="InterPro" id="IPR039309">
    <property type="entry name" value="BT1"/>
</dbReference>
<keyword evidence="5 7" id="KW-1133">Transmembrane helix</keyword>
<feature type="transmembrane region" description="Helical" evidence="7">
    <location>
        <begin position="20"/>
        <end position="39"/>
    </location>
</feature>
<dbReference type="Proteomes" id="UP000813462">
    <property type="component" value="Unassembled WGS sequence"/>
</dbReference>
<gene>
    <name evidence="8" type="ORF">FEM48_Zijuj10G0005900</name>
</gene>
<evidence type="ECO:0000256" key="5">
    <source>
        <dbReference type="ARBA" id="ARBA00022989"/>
    </source>
</evidence>